<sequence length="145" mass="16146">MARLRDARSKDGRTAATKQSEGEAKFAGGEVRWRLTGGDVKRRGGAKWNLAGRVVLLPAGRLGQKWRLAVVITLSGPSYPSWCVSLFTSRVRCRRERRRVPGRRVKDGRLWLAQGGGRATSSGAFYCRRGRRPPRPSTRVLPSMV</sequence>
<dbReference type="WBParaSite" id="PSAMB.scaffold3943size16295.g22990.t1">
    <property type="protein sequence ID" value="PSAMB.scaffold3943size16295.g22990.t1"/>
    <property type="gene ID" value="PSAMB.scaffold3943size16295.g22990"/>
</dbReference>
<organism evidence="2 3">
    <name type="scientific">Plectus sambesii</name>
    <dbReference type="NCBI Taxonomy" id="2011161"/>
    <lineage>
        <taxon>Eukaryota</taxon>
        <taxon>Metazoa</taxon>
        <taxon>Ecdysozoa</taxon>
        <taxon>Nematoda</taxon>
        <taxon>Chromadorea</taxon>
        <taxon>Plectida</taxon>
        <taxon>Plectina</taxon>
        <taxon>Plectoidea</taxon>
        <taxon>Plectidae</taxon>
        <taxon>Plectus</taxon>
    </lineage>
</organism>
<proteinExistence type="predicted"/>
<evidence type="ECO:0000256" key="1">
    <source>
        <dbReference type="SAM" id="MobiDB-lite"/>
    </source>
</evidence>
<keyword evidence="2" id="KW-1185">Reference proteome</keyword>
<dbReference type="Proteomes" id="UP000887566">
    <property type="component" value="Unplaced"/>
</dbReference>
<feature type="region of interest" description="Disordered" evidence="1">
    <location>
        <begin position="1"/>
        <end position="23"/>
    </location>
</feature>
<evidence type="ECO:0000313" key="2">
    <source>
        <dbReference type="Proteomes" id="UP000887566"/>
    </source>
</evidence>
<accession>A0A914WEI0</accession>
<name>A0A914WEI0_9BILA</name>
<feature type="compositionally biased region" description="Basic and acidic residues" evidence="1">
    <location>
        <begin position="1"/>
        <end position="13"/>
    </location>
</feature>
<evidence type="ECO:0000313" key="3">
    <source>
        <dbReference type="WBParaSite" id="PSAMB.scaffold3943size16295.g22990.t1"/>
    </source>
</evidence>
<reference evidence="3" key="1">
    <citation type="submission" date="2022-11" db="UniProtKB">
        <authorList>
            <consortium name="WormBaseParasite"/>
        </authorList>
    </citation>
    <scope>IDENTIFICATION</scope>
</reference>
<dbReference type="AlphaFoldDB" id="A0A914WEI0"/>
<protein>
    <submittedName>
        <fullName evidence="3">Uncharacterized protein</fullName>
    </submittedName>
</protein>